<dbReference type="EMBL" id="JH603169">
    <property type="protein sequence ID" value="EIC22730.1"/>
    <property type="molecule type" value="Genomic_DNA"/>
</dbReference>
<dbReference type="AlphaFoldDB" id="H8Z2N7"/>
<reference evidence="2 3" key="2">
    <citation type="submission" date="2011-11" db="EMBL/GenBank/DDBJ databases">
        <authorList>
            <consortium name="US DOE Joint Genome Institute"/>
            <person name="Lucas S."/>
            <person name="Han J."/>
            <person name="Lapidus A."/>
            <person name="Cheng J.-F."/>
            <person name="Goodwin L."/>
            <person name="Pitluck S."/>
            <person name="Peters L."/>
            <person name="Ovchinnikova G."/>
            <person name="Zhang X."/>
            <person name="Detter J.C."/>
            <person name="Han C."/>
            <person name="Tapia R."/>
            <person name="Land M."/>
            <person name="Hauser L."/>
            <person name="Kyrpides N."/>
            <person name="Ivanova N."/>
            <person name="Pagani I."/>
            <person name="Vogl K."/>
            <person name="Liu Z."/>
            <person name="Overmann J."/>
            <person name="Frigaard N.-U."/>
            <person name="Bryant D."/>
            <person name="Woyke T."/>
        </authorList>
    </citation>
    <scope>NUCLEOTIDE SEQUENCE [LARGE SCALE GENOMIC DNA]</scope>
    <source>
        <strain evidence="2 3">970</strain>
    </source>
</reference>
<proteinExistence type="predicted"/>
<name>H8Z2N7_9GAMM</name>
<evidence type="ECO:0000313" key="2">
    <source>
        <dbReference type="EMBL" id="EIC22730.1"/>
    </source>
</evidence>
<gene>
    <name evidence="2" type="ORF">Thi970DRAFT_03010</name>
</gene>
<dbReference type="Proteomes" id="UP000002964">
    <property type="component" value="Unassembled WGS sequence"/>
</dbReference>
<dbReference type="HOGENOM" id="CLU_3123773_0_0_6"/>
<organism evidence="2 3">
    <name type="scientific">Thiorhodovibrio frisius</name>
    <dbReference type="NCBI Taxonomy" id="631362"/>
    <lineage>
        <taxon>Bacteria</taxon>
        <taxon>Pseudomonadati</taxon>
        <taxon>Pseudomonadota</taxon>
        <taxon>Gammaproteobacteria</taxon>
        <taxon>Chromatiales</taxon>
        <taxon>Chromatiaceae</taxon>
        <taxon>Thiorhodovibrio</taxon>
    </lineage>
</organism>
<evidence type="ECO:0000313" key="3">
    <source>
        <dbReference type="Proteomes" id="UP000002964"/>
    </source>
</evidence>
<protein>
    <submittedName>
        <fullName evidence="2">Uncharacterized protein</fullName>
    </submittedName>
</protein>
<sequence length="50" mass="5302">MKPACTSGESVDGLLGGPQFPARSEAIPQEIEPPSSFTDETPVRENDQQG</sequence>
<accession>H8Z2N7</accession>
<feature type="compositionally biased region" description="Basic and acidic residues" evidence="1">
    <location>
        <begin position="41"/>
        <end position="50"/>
    </location>
</feature>
<keyword evidence="3" id="KW-1185">Reference proteome</keyword>
<evidence type="ECO:0000256" key="1">
    <source>
        <dbReference type="SAM" id="MobiDB-lite"/>
    </source>
</evidence>
<feature type="region of interest" description="Disordered" evidence="1">
    <location>
        <begin position="1"/>
        <end position="50"/>
    </location>
</feature>
<reference evidence="3" key="1">
    <citation type="submission" date="2011-06" db="EMBL/GenBank/DDBJ databases">
        <authorList>
            <consortium name="US DOE Joint Genome Institute (JGI-PGF)"/>
            <person name="Lucas S."/>
            <person name="Han J."/>
            <person name="Lapidus A."/>
            <person name="Cheng J.-F."/>
            <person name="Goodwin L."/>
            <person name="Pitluck S."/>
            <person name="Peters L."/>
            <person name="Land M.L."/>
            <person name="Hauser L."/>
            <person name="Vogl K."/>
            <person name="Liu Z."/>
            <person name="Overmann J."/>
            <person name="Frigaard N.-U."/>
            <person name="Bryant D.A."/>
            <person name="Woyke T.J."/>
        </authorList>
    </citation>
    <scope>NUCLEOTIDE SEQUENCE [LARGE SCALE GENOMIC DNA]</scope>
    <source>
        <strain evidence="3">970</strain>
    </source>
</reference>